<evidence type="ECO:0000313" key="2">
    <source>
        <dbReference type="Proteomes" id="UP000236316"/>
    </source>
</evidence>
<dbReference type="GeneID" id="35382618"/>
<accession>A0A2I2L563</accession>
<reference evidence="1" key="1">
    <citation type="submission" date="2017-08" db="EMBL/GenBank/DDBJ databases">
        <authorList>
            <consortium name="Urmite Genomes"/>
        </authorList>
    </citation>
    <scope>NUCLEOTIDE SEQUENCE [LARGE SCALE GENOMIC DNA]</scope>
    <source>
        <strain evidence="1">IHUMI-LCC2</strain>
    </source>
</reference>
<protein>
    <submittedName>
        <fullName evidence="1">Uncharacterized protein</fullName>
    </submittedName>
</protein>
<proteinExistence type="predicted"/>
<organism evidence="1">
    <name type="scientific">Orpheovirus IHUMI-LCC2</name>
    <dbReference type="NCBI Taxonomy" id="2023057"/>
    <lineage>
        <taxon>Viruses</taxon>
        <taxon>Varidnaviria</taxon>
        <taxon>Bamfordvirae</taxon>
        <taxon>Nucleocytoviricota</taxon>
        <taxon>Megaviricetes</taxon>
        <taxon>Pimascovirales</taxon>
        <taxon>Ocovirineae</taxon>
        <taxon>Orpheoviridae</taxon>
        <taxon>Alphaorpheovirus</taxon>
        <taxon>Alphaorpheovirus massiliense</taxon>
    </lineage>
</organism>
<dbReference type="Proteomes" id="UP000236316">
    <property type="component" value="Segment"/>
</dbReference>
<evidence type="ECO:0000313" key="1">
    <source>
        <dbReference type="EMBL" id="SNW62695.1"/>
    </source>
</evidence>
<dbReference type="KEGG" id="vg:35382618"/>
<dbReference type="OrthoDB" id="2569at10239"/>
<dbReference type="EMBL" id="LT906555">
    <property type="protein sequence ID" value="SNW62695.1"/>
    <property type="molecule type" value="Genomic_DNA"/>
</dbReference>
<name>A0A2I2L563_9VIRU</name>
<keyword evidence="2" id="KW-1185">Reference proteome</keyword>
<sequence>MNIVNIRDELHSINVNELREYTNTYLGNTLFLYRNSDNIYVYTSTPSSRLPYTIYDLDGNIIKNDNEISRTLLDSNALYLRSYFINNGELMEHDPYINLLIPEVTYDKYFFLPTSEVDNVLLQYFKYKYNNILETSDTIEYYCFQGKRRITGFDQLMDKLLDTDKPFVATLITLNNPSPCNRKSWDLHVNLLFINKKSKEIIRFEPRGWGSKYDAVLLDTYIESNIPNDYTYIPNFQYCPRNSFQKIQAKEKTYISGDPPGFCASWSIWFLEYTLANPDISQSYLLKYALQNLPKPWTTFMRNYSTELTYNIFQYLFNIRYFDDKDFLSSNNLRNIYPLQLGIIIIDDEMIPAVIKINPNNDDIRVVTNNQVFKYTSKSFPNNSIKII</sequence>
<gene>
    <name evidence="1" type="ORF">ORPV_791</name>
</gene>
<dbReference type="RefSeq" id="YP_009448997.1">
    <property type="nucleotide sequence ID" value="NC_036594.1"/>
</dbReference>